<accession>A0A318ECA1</accession>
<proteinExistence type="predicted"/>
<dbReference type="Gene3D" id="3.90.550.10">
    <property type="entry name" value="Spore Coat Polysaccharide Biosynthesis Protein SpsA, Chain A"/>
    <property type="match status" value="1"/>
</dbReference>
<dbReference type="SUPFAM" id="SSF53448">
    <property type="entry name" value="Nucleotide-diphospho-sugar transferases"/>
    <property type="match status" value="1"/>
</dbReference>
<dbReference type="PANTHER" id="PTHR43179">
    <property type="entry name" value="RHAMNOSYLTRANSFERASE WBBL"/>
    <property type="match status" value="1"/>
</dbReference>
<protein>
    <recommendedName>
        <fullName evidence="3">Glycosyltransferase 2-like domain-containing protein</fullName>
    </recommendedName>
</protein>
<evidence type="ECO:0000313" key="1">
    <source>
        <dbReference type="EMBL" id="PXV69752.1"/>
    </source>
</evidence>
<name>A0A318ECA1_9GAMM</name>
<keyword evidence="2" id="KW-1185">Reference proteome</keyword>
<dbReference type="PANTHER" id="PTHR43179:SF10">
    <property type="entry name" value="GLYCOSYL TRANSFERASE"/>
    <property type="match status" value="1"/>
</dbReference>
<organism evidence="1 2">
    <name type="scientific">Sinimarinibacterium flocculans</name>
    <dbReference type="NCBI Taxonomy" id="985250"/>
    <lineage>
        <taxon>Bacteria</taxon>
        <taxon>Pseudomonadati</taxon>
        <taxon>Pseudomonadota</taxon>
        <taxon>Gammaproteobacteria</taxon>
        <taxon>Nevskiales</taxon>
        <taxon>Nevskiaceae</taxon>
        <taxon>Sinimarinibacterium</taxon>
    </lineage>
</organism>
<dbReference type="RefSeq" id="WP_110264666.1">
    <property type="nucleotide sequence ID" value="NZ_CAWNXA010000003.1"/>
</dbReference>
<dbReference type="AlphaFoldDB" id="A0A318ECA1"/>
<gene>
    <name evidence="1" type="ORF">C8D93_103328</name>
</gene>
<dbReference type="EMBL" id="QICN01000003">
    <property type="protein sequence ID" value="PXV69752.1"/>
    <property type="molecule type" value="Genomic_DNA"/>
</dbReference>
<evidence type="ECO:0008006" key="3">
    <source>
        <dbReference type="Google" id="ProtNLM"/>
    </source>
</evidence>
<sequence>MSPIWSVSVVSHGHGAGVARVLCDLHAQLQTTPHELTLTLNAGEDPGFIADLPSTLRSRLRVVRNTRPRGFGANHNAALLGSDAAFVLVADPDLRLHQAIFDPLANVLSAPRCGMAAPIAMDERGRIEDNGRSLVTPKQLVRRHLLGGRGPEHGPGQGNVEVTWIAGLFIAMRAEVFRQLRGFDERYYMYCEDVDLCLRARAAGYSSLLMTDLRIEHPARRRTLRRMDHFSWHVASLSRLWRSPAYWACYRHAHDKTD</sequence>
<dbReference type="OrthoDB" id="5291101at2"/>
<dbReference type="InterPro" id="IPR029044">
    <property type="entry name" value="Nucleotide-diphossugar_trans"/>
</dbReference>
<dbReference type="Proteomes" id="UP000248330">
    <property type="component" value="Unassembled WGS sequence"/>
</dbReference>
<reference evidence="1 2" key="1">
    <citation type="submission" date="2018-04" db="EMBL/GenBank/DDBJ databases">
        <title>Genomic Encyclopedia of Type Strains, Phase IV (KMG-IV): sequencing the most valuable type-strain genomes for metagenomic binning, comparative biology and taxonomic classification.</title>
        <authorList>
            <person name="Goeker M."/>
        </authorList>
    </citation>
    <scope>NUCLEOTIDE SEQUENCE [LARGE SCALE GENOMIC DNA]</scope>
    <source>
        <strain evidence="1 2">DSM 104150</strain>
    </source>
</reference>
<comment type="caution">
    <text evidence="1">The sequence shown here is derived from an EMBL/GenBank/DDBJ whole genome shotgun (WGS) entry which is preliminary data.</text>
</comment>
<evidence type="ECO:0000313" key="2">
    <source>
        <dbReference type="Proteomes" id="UP000248330"/>
    </source>
</evidence>